<evidence type="ECO:0000313" key="1">
    <source>
        <dbReference type="EMBL" id="GMF07591.1"/>
    </source>
</evidence>
<dbReference type="EMBL" id="BSXS01016323">
    <property type="protein sequence ID" value="GMF07591.1"/>
    <property type="molecule type" value="Genomic_DNA"/>
</dbReference>
<gene>
    <name evidence="1" type="ORF">Amon02_001297000</name>
</gene>
<evidence type="ECO:0000313" key="2">
    <source>
        <dbReference type="Proteomes" id="UP001165064"/>
    </source>
</evidence>
<reference evidence="1" key="1">
    <citation type="submission" date="2023-04" db="EMBL/GenBank/DDBJ databases">
        <title>Ambrosiozyma monospora NBRC 10751.</title>
        <authorList>
            <person name="Ichikawa N."/>
            <person name="Sato H."/>
            <person name="Tonouchi N."/>
        </authorList>
    </citation>
    <scope>NUCLEOTIDE SEQUENCE</scope>
    <source>
        <strain evidence="1">NBRC 10751</strain>
    </source>
</reference>
<protein>
    <submittedName>
        <fullName evidence="1">Unnamed protein product</fullName>
    </submittedName>
</protein>
<proteinExistence type="predicted"/>
<keyword evidence="2" id="KW-1185">Reference proteome</keyword>
<accession>A0ACB5UCE1</accession>
<organism evidence="1 2">
    <name type="scientific">Ambrosiozyma monospora</name>
    <name type="common">Yeast</name>
    <name type="synonym">Endomycopsis monosporus</name>
    <dbReference type="NCBI Taxonomy" id="43982"/>
    <lineage>
        <taxon>Eukaryota</taxon>
        <taxon>Fungi</taxon>
        <taxon>Dikarya</taxon>
        <taxon>Ascomycota</taxon>
        <taxon>Saccharomycotina</taxon>
        <taxon>Pichiomycetes</taxon>
        <taxon>Pichiales</taxon>
        <taxon>Pichiaceae</taxon>
        <taxon>Ambrosiozyma</taxon>
    </lineage>
</organism>
<name>A0ACB5UCE1_AMBMO</name>
<sequence length="180" mass="20882">MEALQDFESCINYNDFFYQGCFDKYIDMCFQSGRLDDIESKLKENENKIPHDNVSVITDKLNALQLLKKELGTFYSQHQYSEAVDVSKKILQLSPYDAYAKSIQLDSIKNIKDIPYNEKLETLSKLYVDLLNNGDQNLTHFVDLFKLQYFGEATDSPINTGTKVLKNCLKIDNDFQDCRK</sequence>
<dbReference type="Proteomes" id="UP001165064">
    <property type="component" value="Unassembled WGS sequence"/>
</dbReference>
<comment type="caution">
    <text evidence="1">The sequence shown here is derived from an EMBL/GenBank/DDBJ whole genome shotgun (WGS) entry which is preliminary data.</text>
</comment>